<proteinExistence type="predicted"/>
<evidence type="ECO:0000313" key="2">
    <source>
        <dbReference type="Proteomes" id="UP000036503"/>
    </source>
</evidence>
<evidence type="ECO:0000313" key="1">
    <source>
        <dbReference type="EMBL" id="KMO85453.1"/>
    </source>
</evidence>
<dbReference type="Proteomes" id="UP000036503">
    <property type="component" value="Unassembled WGS sequence"/>
</dbReference>
<reference evidence="1 2" key="1">
    <citation type="submission" date="2015-06" db="EMBL/GenBank/DDBJ databases">
        <title>Draft genome sequence of beer spoilage bacterium Megasphaera cerevisiae type strain 20462.</title>
        <authorList>
            <person name="Kutumbaka K."/>
            <person name="Pasmowitz J."/>
            <person name="Mategko J."/>
            <person name="Reyes D."/>
            <person name="Friedrich A."/>
            <person name="Han S."/>
            <person name="Martens-Habbena W."/>
            <person name="Neal-McKinney J."/>
            <person name="Janagama H.K."/>
            <person name="Nadala C."/>
            <person name="Samadpour M."/>
        </authorList>
    </citation>
    <scope>NUCLEOTIDE SEQUENCE [LARGE SCALE GENOMIC DNA]</scope>
    <source>
        <strain evidence="1 2">DSM 20462</strain>
    </source>
</reference>
<protein>
    <submittedName>
        <fullName evidence="1">Uncharacterized protein</fullName>
    </submittedName>
</protein>
<dbReference type="EMBL" id="LEKT01000063">
    <property type="protein sequence ID" value="KMO85453.1"/>
    <property type="molecule type" value="Genomic_DNA"/>
</dbReference>
<name>A0A0J6WTG7_9FIRM</name>
<dbReference type="STRING" id="39029.BSR42_12475"/>
<dbReference type="AlphaFoldDB" id="A0A0J6WTG7"/>
<gene>
    <name evidence="1" type="ORF">AB840_13455</name>
</gene>
<dbReference type="PATRIC" id="fig|1122219.3.peg.2902"/>
<organism evidence="1 2">
    <name type="scientific">Megasphaera cerevisiae DSM 20462</name>
    <dbReference type="NCBI Taxonomy" id="1122219"/>
    <lineage>
        <taxon>Bacteria</taxon>
        <taxon>Bacillati</taxon>
        <taxon>Bacillota</taxon>
        <taxon>Negativicutes</taxon>
        <taxon>Veillonellales</taxon>
        <taxon>Veillonellaceae</taxon>
        <taxon>Megasphaera</taxon>
    </lineage>
</organism>
<dbReference type="RefSeq" id="WP_048515363.1">
    <property type="nucleotide sequence ID" value="NZ_LEKT01000063.1"/>
</dbReference>
<keyword evidence="2" id="KW-1185">Reference proteome</keyword>
<dbReference type="InParanoid" id="A0A0J6WTG7"/>
<comment type="caution">
    <text evidence="1">The sequence shown here is derived from an EMBL/GenBank/DDBJ whole genome shotgun (WGS) entry which is preliminary data.</text>
</comment>
<accession>A0A0J6WTG7</accession>
<dbReference type="OrthoDB" id="9965165at2"/>
<sequence length="100" mass="11518">MAHRNLAGLRWGELSEETQLRLLANAEIEADTYDSDGTHEVLALFFFKTDKVAVEGTLRLVLGQNHIMINFDIVVDENSVLEEMEDLSELMEHPRRIRYS</sequence>